<dbReference type="AlphaFoldDB" id="A0AAW1M9I1"/>
<dbReference type="SUPFAM" id="SSF48264">
    <property type="entry name" value="Cytochrome P450"/>
    <property type="match status" value="1"/>
</dbReference>
<dbReference type="InterPro" id="IPR036396">
    <property type="entry name" value="Cyt_P450_sf"/>
</dbReference>
<keyword evidence="1" id="KW-0560">Oxidoreductase</keyword>
<dbReference type="GO" id="GO:0005506">
    <property type="term" value="F:iron ion binding"/>
    <property type="evidence" value="ECO:0007669"/>
    <property type="project" value="InterPro"/>
</dbReference>
<dbReference type="GO" id="GO:0016705">
    <property type="term" value="F:oxidoreductase activity, acting on paired donors, with incorporation or reduction of molecular oxygen"/>
    <property type="evidence" value="ECO:0007669"/>
    <property type="project" value="InterPro"/>
</dbReference>
<keyword evidence="2" id="KW-0812">Transmembrane</keyword>
<keyword evidence="2" id="KW-0472">Membrane</keyword>
<gene>
    <name evidence="3" type="ORF">QE152_g7598</name>
</gene>
<proteinExistence type="predicted"/>
<evidence type="ECO:0000256" key="2">
    <source>
        <dbReference type="SAM" id="Phobius"/>
    </source>
</evidence>
<comment type="caution">
    <text evidence="3">The sequence shown here is derived from an EMBL/GenBank/DDBJ whole genome shotgun (WGS) entry which is preliminary data.</text>
</comment>
<name>A0AAW1M9I1_POPJA</name>
<evidence type="ECO:0000313" key="3">
    <source>
        <dbReference type="EMBL" id="KAK9744577.1"/>
    </source>
</evidence>
<keyword evidence="2" id="KW-1133">Transmembrane helix</keyword>
<sequence>MYPYLVSLGAIFGIWYLVSCIKWLRSVYFPMRRLPGPTRIPIFGTKYRFIGVPRKELFNYGISNLKKYSPIFCTWTASTPELHLVKAEYLEINGRLRHQNYI</sequence>
<keyword evidence="1" id="KW-0503">Monooxygenase</keyword>
<reference evidence="3 4" key="1">
    <citation type="journal article" date="2024" name="BMC Genomics">
        <title>De novo assembly and annotation of Popillia japonica's genome with initial clues to its potential as an invasive pest.</title>
        <authorList>
            <person name="Cucini C."/>
            <person name="Boschi S."/>
            <person name="Funari R."/>
            <person name="Cardaioli E."/>
            <person name="Iannotti N."/>
            <person name="Marturano G."/>
            <person name="Paoli F."/>
            <person name="Bruttini M."/>
            <person name="Carapelli A."/>
            <person name="Frati F."/>
            <person name="Nardi F."/>
        </authorList>
    </citation>
    <scope>NUCLEOTIDE SEQUENCE [LARGE SCALE GENOMIC DNA]</scope>
    <source>
        <strain evidence="3">DMR45628</strain>
    </source>
</reference>
<dbReference type="Proteomes" id="UP001458880">
    <property type="component" value="Unassembled WGS sequence"/>
</dbReference>
<organism evidence="3 4">
    <name type="scientific">Popillia japonica</name>
    <name type="common">Japanese beetle</name>
    <dbReference type="NCBI Taxonomy" id="7064"/>
    <lineage>
        <taxon>Eukaryota</taxon>
        <taxon>Metazoa</taxon>
        <taxon>Ecdysozoa</taxon>
        <taxon>Arthropoda</taxon>
        <taxon>Hexapoda</taxon>
        <taxon>Insecta</taxon>
        <taxon>Pterygota</taxon>
        <taxon>Neoptera</taxon>
        <taxon>Endopterygota</taxon>
        <taxon>Coleoptera</taxon>
        <taxon>Polyphaga</taxon>
        <taxon>Scarabaeiformia</taxon>
        <taxon>Scarabaeidae</taxon>
        <taxon>Rutelinae</taxon>
        <taxon>Popillia</taxon>
    </lineage>
</organism>
<accession>A0AAW1M9I1</accession>
<feature type="transmembrane region" description="Helical" evidence="2">
    <location>
        <begin position="6"/>
        <end position="24"/>
    </location>
</feature>
<evidence type="ECO:0000256" key="1">
    <source>
        <dbReference type="ARBA" id="ARBA00023033"/>
    </source>
</evidence>
<keyword evidence="4" id="KW-1185">Reference proteome</keyword>
<protein>
    <recommendedName>
        <fullName evidence="5">Cytochrome P450</fullName>
    </recommendedName>
</protein>
<dbReference type="EMBL" id="JASPKY010000056">
    <property type="protein sequence ID" value="KAK9744577.1"/>
    <property type="molecule type" value="Genomic_DNA"/>
</dbReference>
<evidence type="ECO:0000313" key="4">
    <source>
        <dbReference type="Proteomes" id="UP001458880"/>
    </source>
</evidence>
<dbReference type="GO" id="GO:0020037">
    <property type="term" value="F:heme binding"/>
    <property type="evidence" value="ECO:0007669"/>
    <property type="project" value="InterPro"/>
</dbReference>
<evidence type="ECO:0008006" key="5">
    <source>
        <dbReference type="Google" id="ProtNLM"/>
    </source>
</evidence>
<dbReference type="GO" id="GO:0004497">
    <property type="term" value="F:monooxygenase activity"/>
    <property type="evidence" value="ECO:0007669"/>
    <property type="project" value="UniProtKB-KW"/>
</dbReference>